<name>A0ABR1CR33_NECAM</name>
<proteinExistence type="predicted"/>
<evidence type="ECO:0008006" key="3">
    <source>
        <dbReference type="Google" id="ProtNLM"/>
    </source>
</evidence>
<evidence type="ECO:0000313" key="2">
    <source>
        <dbReference type="Proteomes" id="UP001303046"/>
    </source>
</evidence>
<dbReference type="Pfam" id="PF01359">
    <property type="entry name" value="Transposase_1"/>
    <property type="match status" value="1"/>
</dbReference>
<sequence>MLWMWWNQLGVINCELLQPNETSTGERYQREFMLVNRALNLKRPQGHEKVIRCSTPPAVFTRPSGYHFHRSMTRGLAEKHLTSHEEAKNWINPWIASVDEERFRRGIRMLAGTCSKVVANDGQYFE</sequence>
<keyword evidence="2" id="KW-1185">Reference proteome</keyword>
<dbReference type="InterPro" id="IPR036397">
    <property type="entry name" value="RNaseH_sf"/>
</dbReference>
<protein>
    <recommendedName>
        <fullName evidence="3">Mariner Mos1 transposase</fullName>
    </recommendedName>
</protein>
<dbReference type="PANTHER" id="PTHR46060:SF3">
    <property type="entry name" value="PROTEIN GVQW3"/>
    <property type="match status" value="1"/>
</dbReference>
<reference evidence="1 2" key="1">
    <citation type="submission" date="2023-08" db="EMBL/GenBank/DDBJ databases">
        <title>A Necator americanus chromosomal reference genome.</title>
        <authorList>
            <person name="Ilik V."/>
            <person name="Petrzelkova K.J."/>
            <person name="Pardy F."/>
            <person name="Fuh T."/>
            <person name="Niatou-Singa F.S."/>
            <person name="Gouil Q."/>
            <person name="Baker L."/>
            <person name="Ritchie M.E."/>
            <person name="Jex A.R."/>
            <person name="Gazzola D."/>
            <person name="Li H."/>
            <person name="Toshio Fujiwara R."/>
            <person name="Zhan B."/>
            <person name="Aroian R.V."/>
            <person name="Pafco B."/>
            <person name="Schwarz E.M."/>
        </authorList>
    </citation>
    <scope>NUCLEOTIDE SEQUENCE [LARGE SCALE GENOMIC DNA]</scope>
    <source>
        <strain evidence="1 2">Aroian</strain>
        <tissue evidence="1">Whole animal</tissue>
    </source>
</reference>
<evidence type="ECO:0000313" key="1">
    <source>
        <dbReference type="EMBL" id="KAK6740386.1"/>
    </source>
</evidence>
<organism evidence="1 2">
    <name type="scientific">Necator americanus</name>
    <name type="common">Human hookworm</name>
    <dbReference type="NCBI Taxonomy" id="51031"/>
    <lineage>
        <taxon>Eukaryota</taxon>
        <taxon>Metazoa</taxon>
        <taxon>Ecdysozoa</taxon>
        <taxon>Nematoda</taxon>
        <taxon>Chromadorea</taxon>
        <taxon>Rhabditida</taxon>
        <taxon>Rhabditina</taxon>
        <taxon>Rhabditomorpha</taxon>
        <taxon>Strongyloidea</taxon>
        <taxon>Ancylostomatidae</taxon>
        <taxon>Bunostominae</taxon>
        <taxon>Necator</taxon>
    </lineage>
</organism>
<accession>A0ABR1CR33</accession>
<dbReference type="Gene3D" id="3.30.420.10">
    <property type="entry name" value="Ribonuclease H-like superfamily/Ribonuclease H"/>
    <property type="match status" value="2"/>
</dbReference>
<comment type="caution">
    <text evidence="1">The sequence shown here is derived from an EMBL/GenBank/DDBJ whole genome shotgun (WGS) entry which is preliminary data.</text>
</comment>
<dbReference type="EMBL" id="JAVFWL010000003">
    <property type="protein sequence ID" value="KAK6740386.1"/>
    <property type="molecule type" value="Genomic_DNA"/>
</dbReference>
<dbReference type="InterPro" id="IPR001888">
    <property type="entry name" value="Transposase_1"/>
</dbReference>
<gene>
    <name evidence="1" type="primary">Necator_chrIII.g9459</name>
    <name evidence="1" type="ORF">RB195_008694</name>
</gene>
<dbReference type="PANTHER" id="PTHR46060">
    <property type="entry name" value="MARINER MOS1 TRANSPOSASE-LIKE PROTEIN"/>
    <property type="match status" value="1"/>
</dbReference>
<dbReference type="InterPro" id="IPR052709">
    <property type="entry name" value="Transposase-MT_Hybrid"/>
</dbReference>
<dbReference type="Proteomes" id="UP001303046">
    <property type="component" value="Unassembled WGS sequence"/>
</dbReference>